<dbReference type="RefSeq" id="WP_102922416.1">
    <property type="nucleotide sequence ID" value="NZ_LJSN01000001.1"/>
</dbReference>
<dbReference type="AlphaFoldDB" id="A0A2N8PR50"/>
<dbReference type="Pfam" id="PF19979">
    <property type="entry name" value="DUF6415"/>
    <property type="match status" value="1"/>
</dbReference>
<evidence type="ECO:0000313" key="2">
    <source>
        <dbReference type="Proteomes" id="UP000236047"/>
    </source>
</evidence>
<gene>
    <name evidence="1" type="ORF">AOB60_00830</name>
</gene>
<evidence type="ECO:0000313" key="1">
    <source>
        <dbReference type="EMBL" id="PNE43494.1"/>
    </source>
</evidence>
<protein>
    <submittedName>
        <fullName evidence="1">Uncharacterized protein</fullName>
    </submittedName>
</protein>
<keyword evidence="2" id="KW-1185">Reference proteome</keyword>
<dbReference type="InterPro" id="IPR046300">
    <property type="entry name" value="DUF6415"/>
</dbReference>
<dbReference type="Proteomes" id="UP000236047">
    <property type="component" value="Unassembled WGS sequence"/>
</dbReference>
<reference evidence="2" key="1">
    <citation type="submission" date="2015-09" db="EMBL/GenBank/DDBJ databases">
        <authorList>
            <person name="Graham D.E."/>
            <person name="Mahan K.M."/>
            <person name="Klingeman D.M."/>
            <person name="Fida T."/>
            <person name="Giannone R.J."/>
            <person name="Hettich R.L."/>
            <person name="Parry R.J."/>
            <person name="Spain J.C."/>
        </authorList>
    </citation>
    <scope>NUCLEOTIDE SEQUENCE [LARGE SCALE GENOMIC DNA]</scope>
    <source>
        <strain evidence="2">JCM 4701</strain>
    </source>
</reference>
<proteinExistence type="predicted"/>
<dbReference type="EMBL" id="LJSN01000001">
    <property type="protein sequence ID" value="PNE43494.1"/>
    <property type="molecule type" value="Genomic_DNA"/>
</dbReference>
<sequence>MTAATGLAQRTPSRDDTVEKAALVGDRAFIDQLVAGLKESLAIDMVALAHVEDDIDAAIGEHAPAANEITPLSLRLRSAVAQLVDLVMQETNSRPQGKVAAAVLRSCHALEESLPADGDEALRHLRRVALAAQDVLDQDVLDQGVIDEEVLDRVARLGGDAR</sequence>
<comment type="caution">
    <text evidence="1">The sequence shown here is derived from an EMBL/GenBank/DDBJ whole genome shotgun (WGS) entry which is preliminary data.</text>
</comment>
<accession>A0A2N8PR50</accession>
<name>A0A2N8PR50_STRNR</name>
<organism evidence="1 2">
    <name type="scientific">Streptomyces noursei</name>
    <name type="common">Streptomyces albulus</name>
    <dbReference type="NCBI Taxonomy" id="1971"/>
    <lineage>
        <taxon>Bacteria</taxon>
        <taxon>Bacillati</taxon>
        <taxon>Actinomycetota</taxon>
        <taxon>Actinomycetes</taxon>
        <taxon>Kitasatosporales</taxon>
        <taxon>Streptomycetaceae</taxon>
        <taxon>Streptomyces</taxon>
    </lineage>
</organism>